<dbReference type="EnsemblMetazoa" id="AQUA014324-RA">
    <property type="protein sequence ID" value="AQUA014324-PA"/>
    <property type="gene ID" value="AQUA014324"/>
</dbReference>
<evidence type="ECO:0000256" key="1">
    <source>
        <dbReference type="SAM" id="MobiDB-lite"/>
    </source>
</evidence>
<feature type="compositionally biased region" description="Polar residues" evidence="1">
    <location>
        <begin position="1"/>
        <end position="11"/>
    </location>
</feature>
<evidence type="ECO:0000313" key="3">
    <source>
        <dbReference type="Proteomes" id="UP000076407"/>
    </source>
</evidence>
<sequence length="106" mass="11581">LRVKWTISSPRETAPPPVPERNRTNNNNKKQITACSKYLQSNEHHFPTITHTTHRDTQRTQETLGNGGGSVDVQISSNHQPAGAICQSNPASARANSVLTVEPGEN</sequence>
<dbReference type="VEuPathDB" id="VectorBase:AQUA014324"/>
<dbReference type="Proteomes" id="UP000076407">
    <property type="component" value="Unassembled WGS sequence"/>
</dbReference>
<keyword evidence="3" id="KW-1185">Reference proteome</keyword>
<evidence type="ECO:0000313" key="2">
    <source>
        <dbReference type="EnsemblMetazoa" id="AQUA014324-PA"/>
    </source>
</evidence>
<feature type="compositionally biased region" description="Polar residues" evidence="1">
    <location>
        <begin position="73"/>
        <end position="99"/>
    </location>
</feature>
<name>A0A182XR41_ANOQN</name>
<organism evidence="2 3">
    <name type="scientific">Anopheles quadriannulatus</name>
    <name type="common">Mosquito</name>
    <dbReference type="NCBI Taxonomy" id="34691"/>
    <lineage>
        <taxon>Eukaryota</taxon>
        <taxon>Metazoa</taxon>
        <taxon>Ecdysozoa</taxon>
        <taxon>Arthropoda</taxon>
        <taxon>Hexapoda</taxon>
        <taxon>Insecta</taxon>
        <taxon>Pterygota</taxon>
        <taxon>Neoptera</taxon>
        <taxon>Endopterygota</taxon>
        <taxon>Diptera</taxon>
        <taxon>Nematocera</taxon>
        <taxon>Culicoidea</taxon>
        <taxon>Culicidae</taxon>
        <taxon>Anophelinae</taxon>
        <taxon>Anopheles</taxon>
    </lineage>
</organism>
<protein>
    <submittedName>
        <fullName evidence="2">Uncharacterized protein</fullName>
    </submittedName>
</protein>
<feature type="region of interest" description="Disordered" evidence="1">
    <location>
        <begin position="1"/>
        <end position="28"/>
    </location>
</feature>
<reference evidence="2" key="1">
    <citation type="submission" date="2020-05" db="UniProtKB">
        <authorList>
            <consortium name="EnsemblMetazoa"/>
        </authorList>
    </citation>
    <scope>IDENTIFICATION</scope>
    <source>
        <strain evidence="2">SANGQUA</strain>
    </source>
</reference>
<accession>A0A182XR41</accession>
<dbReference type="AlphaFoldDB" id="A0A182XR41"/>
<feature type="region of interest" description="Disordered" evidence="1">
    <location>
        <begin position="47"/>
        <end position="106"/>
    </location>
</feature>
<proteinExistence type="predicted"/>